<organism evidence="1 2">
    <name type="scientific">Rhypophila decipiens</name>
    <dbReference type="NCBI Taxonomy" id="261697"/>
    <lineage>
        <taxon>Eukaryota</taxon>
        <taxon>Fungi</taxon>
        <taxon>Dikarya</taxon>
        <taxon>Ascomycota</taxon>
        <taxon>Pezizomycotina</taxon>
        <taxon>Sordariomycetes</taxon>
        <taxon>Sordariomycetidae</taxon>
        <taxon>Sordariales</taxon>
        <taxon>Naviculisporaceae</taxon>
        <taxon>Rhypophila</taxon>
    </lineage>
</organism>
<dbReference type="PANTHER" id="PTHR45036">
    <property type="entry name" value="METHYLTRANSFERASE LIKE 7B"/>
    <property type="match status" value="1"/>
</dbReference>
<evidence type="ECO:0000313" key="2">
    <source>
        <dbReference type="Proteomes" id="UP001301769"/>
    </source>
</evidence>
<dbReference type="InterPro" id="IPR052356">
    <property type="entry name" value="Thiol_S-MT"/>
</dbReference>
<gene>
    <name evidence="1" type="ORF">QBC37DRAFT_436493</name>
</gene>
<name>A0AAN6YNY9_9PEZI</name>
<evidence type="ECO:0000313" key="1">
    <source>
        <dbReference type="EMBL" id="KAK4219732.1"/>
    </source>
</evidence>
<keyword evidence="2" id="KW-1185">Reference proteome</keyword>
<dbReference type="Gene3D" id="3.40.50.150">
    <property type="entry name" value="Vaccinia Virus protein VP39"/>
    <property type="match status" value="1"/>
</dbReference>
<dbReference type="GO" id="GO:0008168">
    <property type="term" value="F:methyltransferase activity"/>
    <property type="evidence" value="ECO:0007669"/>
    <property type="project" value="UniProtKB-KW"/>
</dbReference>
<protein>
    <submittedName>
        <fullName evidence="1">S-adenosyl-L-methionine-dependent methyltransferase</fullName>
    </submittedName>
</protein>
<reference evidence="1" key="1">
    <citation type="journal article" date="2023" name="Mol. Phylogenet. Evol.">
        <title>Genome-scale phylogeny and comparative genomics of the fungal order Sordariales.</title>
        <authorList>
            <person name="Hensen N."/>
            <person name="Bonometti L."/>
            <person name="Westerberg I."/>
            <person name="Brannstrom I.O."/>
            <person name="Guillou S."/>
            <person name="Cros-Aarteil S."/>
            <person name="Calhoun S."/>
            <person name="Haridas S."/>
            <person name="Kuo A."/>
            <person name="Mondo S."/>
            <person name="Pangilinan J."/>
            <person name="Riley R."/>
            <person name="LaButti K."/>
            <person name="Andreopoulos B."/>
            <person name="Lipzen A."/>
            <person name="Chen C."/>
            <person name="Yan M."/>
            <person name="Daum C."/>
            <person name="Ng V."/>
            <person name="Clum A."/>
            <person name="Steindorff A."/>
            <person name="Ohm R.A."/>
            <person name="Martin F."/>
            <person name="Silar P."/>
            <person name="Natvig D.O."/>
            <person name="Lalanne C."/>
            <person name="Gautier V."/>
            <person name="Ament-Velasquez S.L."/>
            <person name="Kruys A."/>
            <person name="Hutchinson M.I."/>
            <person name="Powell A.J."/>
            <person name="Barry K."/>
            <person name="Miller A.N."/>
            <person name="Grigoriev I.V."/>
            <person name="Debuchy R."/>
            <person name="Gladieux P."/>
            <person name="Hiltunen Thoren M."/>
            <person name="Johannesson H."/>
        </authorList>
    </citation>
    <scope>NUCLEOTIDE SEQUENCE</scope>
    <source>
        <strain evidence="1">PSN293</strain>
    </source>
</reference>
<reference evidence="1" key="2">
    <citation type="submission" date="2023-05" db="EMBL/GenBank/DDBJ databases">
        <authorList>
            <consortium name="Lawrence Berkeley National Laboratory"/>
            <person name="Steindorff A."/>
            <person name="Hensen N."/>
            <person name="Bonometti L."/>
            <person name="Westerberg I."/>
            <person name="Brannstrom I.O."/>
            <person name="Guillou S."/>
            <person name="Cros-Aarteil S."/>
            <person name="Calhoun S."/>
            <person name="Haridas S."/>
            <person name="Kuo A."/>
            <person name="Mondo S."/>
            <person name="Pangilinan J."/>
            <person name="Riley R."/>
            <person name="Labutti K."/>
            <person name="Andreopoulos B."/>
            <person name="Lipzen A."/>
            <person name="Chen C."/>
            <person name="Yanf M."/>
            <person name="Daum C."/>
            <person name="Ng V."/>
            <person name="Clum A."/>
            <person name="Ohm R."/>
            <person name="Martin F."/>
            <person name="Silar P."/>
            <person name="Natvig D."/>
            <person name="Lalanne C."/>
            <person name="Gautier V."/>
            <person name="Ament-Velasquez S.L."/>
            <person name="Kruys A."/>
            <person name="Hutchinson M.I."/>
            <person name="Powell A.J."/>
            <person name="Barry K."/>
            <person name="Miller A.N."/>
            <person name="Grigoriev I.V."/>
            <person name="Debuchy R."/>
            <person name="Gladieux P."/>
            <person name="Thoren M.H."/>
            <person name="Johannesson H."/>
        </authorList>
    </citation>
    <scope>NUCLEOTIDE SEQUENCE</scope>
    <source>
        <strain evidence="1">PSN293</strain>
    </source>
</reference>
<dbReference type="GO" id="GO:0032259">
    <property type="term" value="P:methylation"/>
    <property type="evidence" value="ECO:0007669"/>
    <property type="project" value="UniProtKB-KW"/>
</dbReference>
<accession>A0AAN6YNY9</accession>
<comment type="caution">
    <text evidence="1">The sequence shown here is derived from an EMBL/GenBank/DDBJ whole genome shotgun (WGS) entry which is preliminary data.</text>
</comment>
<keyword evidence="1" id="KW-0489">Methyltransferase</keyword>
<dbReference type="SUPFAM" id="SSF53335">
    <property type="entry name" value="S-adenosyl-L-methionine-dependent methyltransferases"/>
    <property type="match status" value="1"/>
</dbReference>
<sequence>MTVFFPWQFMFKSMTYLPGTLLHALKNRDLTTLFSWSKLQAAWFGRFWAWAGPQVRQGAEVTVVPLLEGRITNGSVIPPSDRSTAVHPGISGAVLEIGPGSGMWVSIFSDKYQSSSADSSHDQQGKPGHRGRVTRVYGVEPNPAVHPLLRQQIAKADLQDVYEVVPVGIEDLASSGRVAPQSVDCIVSVLCLCSIPDPERNIKELYNYLKPGGRWYVYEHVKRERSNSWAVALYQAFVNLFWPHIIGGCELQRETGKWLKEAGSWSNIDLVSPKGEPWFMTLPHVVGVLTK</sequence>
<dbReference type="Pfam" id="PF13489">
    <property type="entry name" value="Methyltransf_23"/>
    <property type="match status" value="1"/>
</dbReference>
<dbReference type="InterPro" id="IPR029063">
    <property type="entry name" value="SAM-dependent_MTases_sf"/>
</dbReference>
<keyword evidence="1" id="KW-0808">Transferase</keyword>
<proteinExistence type="predicted"/>
<dbReference type="PANTHER" id="PTHR45036:SF1">
    <property type="entry name" value="METHYLTRANSFERASE LIKE 7A"/>
    <property type="match status" value="1"/>
</dbReference>
<dbReference type="EMBL" id="MU858047">
    <property type="protein sequence ID" value="KAK4219732.1"/>
    <property type="molecule type" value="Genomic_DNA"/>
</dbReference>
<dbReference type="Proteomes" id="UP001301769">
    <property type="component" value="Unassembled WGS sequence"/>
</dbReference>
<dbReference type="AlphaFoldDB" id="A0AAN6YNY9"/>
<dbReference type="CDD" id="cd02440">
    <property type="entry name" value="AdoMet_MTases"/>
    <property type="match status" value="1"/>
</dbReference>